<dbReference type="EMBL" id="JAEAOA010000709">
    <property type="protein sequence ID" value="KAK3578254.1"/>
    <property type="molecule type" value="Genomic_DNA"/>
</dbReference>
<reference evidence="5" key="2">
    <citation type="journal article" date="2021" name="Genome Biol. Evol.">
        <title>Developing a high-quality reference genome for a parasitic bivalve with doubly uniparental inheritance (Bivalvia: Unionida).</title>
        <authorList>
            <person name="Smith C.H."/>
        </authorList>
    </citation>
    <scope>NUCLEOTIDE SEQUENCE</scope>
    <source>
        <strain evidence="5">CHS0354</strain>
        <tissue evidence="5">Mantle</tissue>
    </source>
</reference>
<keyword evidence="1" id="KW-0677">Repeat</keyword>
<dbReference type="Proteomes" id="UP001195483">
    <property type="component" value="Unassembled WGS sequence"/>
</dbReference>
<evidence type="ECO:0000256" key="2">
    <source>
        <dbReference type="ARBA" id="ARBA00022837"/>
    </source>
</evidence>
<feature type="domain" description="EF-hand" evidence="4">
    <location>
        <begin position="81"/>
        <end position="116"/>
    </location>
</feature>
<dbReference type="InterPro" id="IPR011992">
    <property type="entry name" value="EF-hand-dom_pair"/>
</dbReference>
<keyword evidence="3" id="KW-0514">Muscle protein</keyword>
<feature type="domain" description="EF-hand" evidence="4">
    <location>
        <begin position="7"/>
        <end position="42"/>
    </location>
</feature>
<evidence type="ECO:0000256" key="1">
    <source>
        <dbReference type="ARBA" id="ARBA00022737"/>
    </source>
</evidence>
<sequence length="151" mass="17373">MSKVSRKQLKEFKKTFDMFDKDQNGKISGSELSQAFRLQGQYLSDKEISQIIREVDKDGNGQIDFEEFVSLMTCKCREISKEEAEMREAFKVFDRNGDGKISCKELRSVLQSIGETMTEAEFRDLMREADLDGDGSISYEEFSKVLAYKLS</sequence>
<dbReference type="GO" id="GO:0005509">
    <property type="term" value="F:calcium ion binding"/>
    <property type="evidence" value="ECO:0007669"/>
    <property type="project" value="InterPro"/>
</dbReference>
<dbReference type="Gene3D" id="1.10.238.10">
    <property type="entry name" value="EF-hand"/>
    <property type="match status" value="2"/>
</dbReference>
<dbReference type="InterPro" id="IPR018247">
    <property type="entry name" value="EF_Hand_1_Ca_BS"/>
</dbReference>
<dbReference type="PANTHER" id="PTHR23048:SF0">
    <property type="entry name" value="CALMODULIN LIKE 3"/>
    <property type="match status" value="1"/>
</dbReference>
<organism evidence="5 6">
    <name type="scientific">Potamilus streckersoni</name>
    <dbReference type="NCBI Taxonomy" id="2493646"/>
    <lineage>
        <taxon>Eukaryota</taxon>
        <taxon>Metazoa</taxon>
        <taxon>Spiralia</taxon>
        <taxon>Lophotrochozoa</taxon>
        <taxon>Mollusca</taxon>
        <taxon>Bivalvia</taxon>
        <taxon>Autobranchia</taxon>
        <taxon>Heteroconchia</taxon>
        <taxon>Palaeoheterodonta</taxon>
        <taxon>Unionida</taxon>
        <taxon>Unionoidea</taxon>
        <taxon>Unionidae</taxon>
        <taxon>Ambleminae</taxon>
        <taxon>Lampsilini</taxon>
        <taxon>Potamilus</taxon>
    </lineage>
</organism>
<keyword evidence="2" id="KW-0106">Calcium</keyword>
<feature type="domain" description="EF-hand" evidence="4">
    <location>
        <begin position="43"/>
        <end position="78"/>
    </location>
</feature>
<dbReference type="Pfam" id="PF13499">
    <property type="entry name" value="EF-hand_7"/>
    <property type="match status" value="2"/>
</dbReference>
<dbReference type="PROSITE" id="PS50222">
    <property type="entry name" value="EF_HAND_2"/>
    <property type="match status" value="4"/>
</dbReference>
<keyword evidence="6" id="KW-1185">Reference proteome</keyword>
<evidence type="ECO:0000256" key="3">
    <source>
        <dbReference type="ARBA" id="ARBA00023179"/>
    </source>
</evidence>
<dbReference type="InterPro" id="IPR050230">
    <property type="entry name" value="CALM/Myosin/TropC-like"/>
</dbReference>
<dbReference type="InterPro" id="IPR002048">
    <property type="entry name" value="EF_hand_dom"/>
</dbReference>
<dbReference type="SMART" id="SM00054">
    <property type="entry name" value="EFh"/>
    <property type="match status" value="4"/>
</dbReference>
<reference evidence="5" key="1">
    <citation type="journal article" date="2021" name="Genome Biol. Evol.">
        <title>A High-Quality Reference Genome for a Parasitic Bivalve with Doubly Uniparental Inheritance (Bivalvia: Unionida).</title>
        <authorList>
            <person name="Smith C.H."/>
        </authorList>
    </citation>
    <scope>NUCLEOTIDE SEQUENCE</scope>
    <source>
        <strain evidence="5">CHS0354</strain>
    </source>
</reference>
<reference evidence="5" key="3">
    <citation type="submission" date="2023-05" db="EMBL/GenBank/DDBJ databases">
        <authorList>
            <person name="Smith C.H."/>
        </authorList>
    </citation>
    <scope>NUCLEOTIDE SEQUENCE</scope>
    <source>
        <strain evidence="5">CHS0354</strain>
        <tissue evidence="5">Mantle</tissue>
    </source>
</reference>
<proteinExistence type="predicted"/>
<dbReference type="PANTHER" id="PTHR23048">
    <property type="entry name" value="MYOSIN LIGHT CHAIN 1, 3"/>
    <property type="match status" value="1"/>
</dbReference>
<dbReference type="SUPFAM" id="SSF47473">
    <property type="entry name" value="EF-hand"/>
    <property type="match status" value="1"/>
</dbReference>
<gene>
    <name evidence="5" type="ORF">CHS0354_011576</name>
</gene>
<feature type="domain" description="EF-hand" evidence="4">
    <location>
        <begin position="117"/>
        <end position="151"/>
    </location>
</feature>
<accession>A0AAE0RRH0</accession>
<dbReference type="AlphaFoldDB" id="A0AAE0RRH0"/>
<comment type="caution">
    <text evidence="5">The sequence shown here is derived from an EMBL/GenBank/DDBJ whole genome shotgun (WGS) entry which is preliminary data.</text>
</comment>
<dbReference type="GO" id="GO:0016460">
    <property type="term" value="C:myosin II complex"/>
    <property type="evidence" value="ECO:0007669"/>
    <property type="project" value="TreeGrafter"/>
</dbReference>
<name>A0AAE0RRH0_9BIVA</name>
<evidence type="ECO:0000313" key="5">
    <source>
        <dbReference type="EMBL" id="KAK3578254.1"/>
    </source>
</evidence>
<protein>
    <recommendedName>
        <fullName evidence="4">EF-hand domain-containing protein</fullName>
    </recommendedName>
</protein>
<evidence type="ECO:0000313" key="6">
    <source>
        <dbReference type="Proteomes" id="UP001195483"/>
    </source>
</evidence>
<dbReference type="FunFam" id="1.10.238.10:FF:000001">
    <property type="entry name" value="Calmodulin 1"/>
    <property type="match status" value="1"/>
</dbReference>
<evidence type="ECO:0000259" key="4">
    <source>
        <dbReference type="PROSITE" id="PS50222"/>
    </source>
</evidence>
<dbReference type="PROSITE" id="PS00018">
    <property type="entry name" value="EF_HAND_1"/>
    <property type="match status" value="4"/>
</dbReference>